<sequence length="326" mass="33487">MLSAGLYQSCAHHNSLRRLRGQRSCRPSPWIAHAAQQVPQPTSPQGPILVAIPSSQEAAIKDAAKAVAYELKDVTLTKSNKGFSKSKAGKVWTSVDIPTAQQGAAAQVSLVCQLVTLLAQSLKGGPSFTVVFVDAQAAALAAPAASPRAGGDKGAPTLPAGTRVLELRAACREPVLSGSVLVLVGPKVAEVALVEQLVAETWSGPAACLVNADLLTAGGVPDAQREFVSQVGCAWAFQPVEVKGLLGNMTGAALKTAGPGDAGAWRILMSKPEVGGEQMVQIGQMRRRPSPSDLELAFINANASASPLTKLAGGLRGVLGGVGKKK</sequence>
<gene>
    <name evidence="2" type="ORF">CLEI1391_LOCUS14911</name>
    <name evidence="3" type="ORF">CLEI1391_LOCUS14912</name>
</gene>
<reference evidence="2" key="1">
    <citation type="submission" date="2021-01" db="EMBL/GenBank/DDBJ databases">
        <authorList>
            <person name="Corre E."/>
            <person name="Pelletier E."/>
            <person name="Niang G."/>
            <person name="Scheremetjew M."/>
            <person name="Finn R."/>
            <person name="Kale V."/>
            <person name="Holt S."/>
            <person name="Cochrane G."/>
            <person name="Meng A."/>
            <person name="Brown T."/>
            <person name="Cohen L."/>
        </authorList>
    </citation>
    <scope>NUCLEOTIDE SEQUENCE</scope>
    <source>
        <strain evidence="2">SAG 11-49</strain>
    </source>
</reference>
<feature type="domain" description="DUF1995" evidence="1">
    <location>
        <begin position="53"/>
        <end position="295"/>
    </location>
</feature>
<dbReference type="PANTHER" id="PTHR36365:SF1">
    <property type="entry name" value="OS05G0500400 PROTEIN"/>
    <property type="match status" value="1"/>
</dbReference>
<evidence type="ECO:0000259" key="1">
    <source>
        <dbReference type="Pfam" id="PF09353"/>
    </source>
</evidence>
<dbReference type="Pfam" id="PF09353">
    <property type="entry name" value="DUF1995"/>
    <property type="match status" value="1"/>
</dbReference>
<dbReference type="EMBL" id="HBFB01026685">
    <property type="protein sequence ID" value="CAD8690215.1"/>
    <property type="molecule type" value="Transcribed_RNA"/>
</dbReference>
<name>A0A6T8U9U4_9CHLO</name>
<proteinExistence type="predicted"/>
<dbReference type="InterPro" id="IPR018962">
    <property type="entry name" value="DUF1995"/>
</dbReference>
<evidence type="ECO:0000313" key="3">
    <source>
        <dbReference type="EMBL" id="CAD8690217.1"/>
    </source>
</evidence>
<dbReference type="AlphaFoldDB" id="A0A6T8U9U4"/>
<dbReference type="GO" id="GO:0009507">
    <property type="term" value="C:chloroplast"/>
    <property type="evidence" value="ECO:0007669"/>
    <property type="project" value="TreeGrafter"/>
</dbReference>
<organism evidence="2">
    <name type="scientific">Chlamydomonas leiostraca</name>
    <dbReference type="NCBI Taxonomy" id="1034604"/>
    <lineage>
        <taxon>Eukaryota</taxon>
        <taxon>Viridiplantae</taxon>
        <taxon>Chlorophyta</taxon>
        <taxon>core chlorophytes</taxon>
        <taxon>Chlorophyceae</taxon>
        <taxon>CS clade</taxon>
        <taxon>Chlamydomonadales</taxon>
        <taxon>Chlamydomonadaceae</taxon>
        <taxon>Chlamydomonas</taxon>
    </lineage>
</organism>
<accession>A0A6T8U9U4</accession>
<dbReference type="EMBL" id="HBFB01026686">
    <property type="protein sequence ID" value="CAD8690217.1"/>
    <property type="molecule type" value="Transcribed_RNA"/>
</dbReference>
<protein>
    <recommendedName>
        <fullName evidence="1">DUF1995 domain-containing protein</fullName>
    </recommendedName>
</protein>
<evidence type="ECO:0000313" key="2">
    <source>
        <dbReference type="EMBL" id="CAD8690215.1"/>
    </source>
</evidence>
<dbReference type="PANTHER" id="PTHR36365">
    <property type="entry name" value="OS05G0500400 PROTEIN"/>
    <property type="match status" value="1"/>
</dbReference>